<feature type="transmembrane region" description="Helical" evidence="1">
    <location>
        <begin position="95"/>
        <end position="117"/>
    </location>
</feature>
<accession>A0A6G3TXT5</accession>
<comment type="caution">
    <text evidence="2">The sequence shown here is derived from an EMBL/GenBank/DDBJ whole genome shotgun (WGS) entry which is preliminary data.</text>
</comment>
<proteinExistence type="predicted"/>
<evidence type="ECO:0000313" key="2">
    <source>
        <dbReference type="EMBL" id="NEC78966.1"/>
    </source>
</evidence>
<keyword evidence="1" id="KW-0472">Membrane</keyword>
<sequence>MTIGLSPSRPDGPVPRPPGRSPRALWHLGVNAIVVGWLTLFAVVGAAHHFVPHARWLLVHLLLLGAVSNAVVIWSGHFAASVLRLPEANRGAPAALRLACLNAGAVGVIAGLLAGHWPVVLAGGSLVAGA</sequence>
<organism evidence="2">
    <name type="scientific">Streptomyces sp. SID7958</name>
    <dbReference type="NCBI Taxonomy" id="2706093"/>
    <lineage>
        <taxon>Bacteria</taxon>
        <taxon>Bacillati</taxon>
        <taxon>Actinomycetota</taxon>
        <taxon>Actinomycetes</taxon>
        <taxon>Kitasatosporales</taxon>
        <taxon>Streptomycetaceae</taxon>
        <taxon>Streptomyces</taxon>
    </lineage>
</organism>
<keyword evidence="1" id="KW-0812">Transmembrane</keyword>
<gene>
    <name evidence="2" type="ORF">G3I38_06835</name>
</gene>
<reference evidence="2" key="1">
    <citation type="submission" date="2020-01" db="EMBL/GenBank/DDBJ databases">
        <title>Insect and environment-associated Actinomycetes.</title>
        <authorList>
            <person name="Currrie C."/>
            <person name="Chevrette M."/>
            <person name="Carlson C."/>
            <person name="Stubbendieck R."/>
            <person name="Wendt-Pienkowski E."/>
        </authorList>
    </citation>
    <scope>NUCLEOTIDE SEQUENCE</scope>
    <source>
        <strain evidence="2">SID7958</strain>
    </source>
</reference>
<dbReference type="EMBL" id="JAAGMU010000374">
    <property type="protein sequence ID" value="NEC78966.1"/>
    <property type="molecule type" value="Genomic_DNA"/>
</dbReference>
<dbReference type="AlphaFoldDB" id="A0A6G3TXT5"/>
<evidence type="ECO:0000256" key="1">
    <source>
        <dbReference type="SAM" id="Phobius"/>
    </source>
</evidence>
<name>A0A6G3TXT5_9ACTN</name>
<feature type="transmembrane region" description="Helical" evidence="1">
    <location>
        <begin position="25"/>
        <end position="51"/>
    </location>
</feature>
<protein>
    <submittedName>
        <fullName evidence="2">Copper oxidase</fullName>
    </submittedName>
</protein>
<keyword evidence="1" id="KW-1133">Transmembrane helix</keyword>
<feature type="transmembrane region" description="Helical" evidence="1">
    <location>
        <begin position="57"/>
        <end position="83"/>
    </location>
</feature>
<feature type="non-terminal residue" evidence="2">
    <location>
        <position position="130"/>
    </location>
</feature>